<dbReference type="GO" id="GO:0005634">
    <property type="term" value="C:nucleus"/>
    <property type="evidence" value="ECO:0007669"/>
    <property type="project" value="UniProtKB-SubCell"/>
</dbReference>
<feature type="compositionally biased region" description="Basic residues" evidence="7">
    <location>
        <begin position="156"/>
        <end position="167"/>
    </location>
</feature>
<evidence type="ECO:0000256" key="7">
    <source>
        <dbReference type="SAM" id="MobiDB-lite"/>
    </source>
</evidence>
<proteinExistence type="predicted"/>
<gene>
    <name evidence="9" type="ORF">RND71_020464</name>
</gene>
<keyword evidence="10" id="KW-1185">Reference proteome</keyword>
<dbReference type="PANTHER" id="PTHR33057:SF167">
    <property type="entry name" value="TRANSCRIPTION REPRESSOR"/>
    <property type="match status" value="1"/>
</dbReference>
<keyword evidence="5 6" id="KW-0539">Nucleus</keyword>
<evidence type="ECO:0000256" key="2">
    <source>
        <dbReference type="ARBA" id="ARBA00022491"/>
    </source>
</evidence>
<evidence type="ECO:0000256" key="6">
    <source>
        <dbReference type="RuleBase" id="RU367028"/>
    </source>
</evidence>
<comment type="subcellular location">
    <subcellularLocation>
        <location evidence="1 6">Nucleus</location>
    </subcellularLocation>
</comment>
<accession>A0AAE1S1K0</accession>
<feature type="region of interest" description="Disordered" evidence="7">
    <location>
        <begin position="92"/>
        <end position="167"/>
    </location>
</feature>
<keyword evidence="3 6" id="KW-0805">Transcription regulation</keyword>
<dbReference type="Proteomes" id="UP001291623">
    <property type="component" value="Unassembled WGS sequence"/>
</dbReference>
<keyword evidence="4 6" id="KW-0804">Transcription</keyword>
<sequence length="384" mass="43650">MAKRFKLRISKAVSSSFHSCRSKDPSTLPQDPVPSFFPSSSLKNPNTQLLTVDHFPIITPPPSSKPHHNSSFKHHVSAALLTAGCQCSSRNGEAYTSNGSAIRSPSQDQFKWKKEEDKWRQDTEQQPRRKISYSSVSDDDSDNDEVVAFPSLTEKNKRRSSRKKKISTNKTRFLMMMNTTSSADERTGICFSSEKANWDDDIDINEEEDYDDDETETLISSCKSCVEFSDDSSSDFYNNQELETIYETTTTRRKKKIGTSKRRVLKNTKSSVSRGMNNVGRSSISTTSSGSELPPRLSAFKKLIPCSVDGKVKESFAIVKKSEDPYEDFKRSMMEMILEKQMFEKNDLDQLLECFLSLNAKDYHGMIVEAFSEIWKTLFSPNHN</sequence>
<evidence type="ECO:0000259" key="8">
    <source>
        <dbReference type="PROSITE" id="PS51754"/>
    </source>
</evidence>
<dbReference type="InterPro" id="IPR006458">
    <property type="entry name" value="Ovate_C"/>
</dbReference>
<protein>
    <recommendedName>
        <fullName evidence="6">Transcription repressor</fullName>
    </recommendedName>
    <alternativeName>
        <fullName evidence="6">Ovate family protein</fullName>
    </alternativeName>
</protein>
<dbReference type="NCBIfam" id="TIGR01568">
    <property type="entry name" value="A_thal_3678"/>
    <property type="match status" value="1"/>
</dbReference>
<feature type="region of interest" description="Disordered" evidence="7">
    <location>
        <begin position="15"/>
        <end position="42"/>
    </location>
</feature>
<evidence type="ECO:0000256" key="1">
    <source>
        <dbReference type="ARBA" id="ARBA00004123"/>
    </source>
</evidence>
<feature type="compositionally biased region" description="Polar residues" evidence="7">
    <location>
        <begin position="15"/>
        <end position="29"/>
    </location>
</feature>
<dbReference type="AlphaFoldDB" id="A0AAE1S1K0"/>
<dbReference type="PANTHER" id="PTHR33057">
    <property type="entry name" value="TRANSCRIPTION REPRESSOR OFP7-RELATED"/>
    <property type="match status" value="1"/>
</dbReference>
<evidence type="ECO:0000313" key="9">
    <source>
        <dbReference type="EMBL" id="KAK4361512.1"/>
    </source>
</evidence>
<keyword evidence="2 6" id="KW-0678">Repressor</keyword>
<reference evidence="9" key="1">
    <citation type="submission" date="2023-12" db="EMBL/GenBank/DDBJ databases">
        <title>Genome assembly of Anisodus tanguticus.</title>
        <authorList>
            <person name="Wang Y.-J."/>
        </authorList>
    </citation>
    <scope>NUCLEOTIDE SEQUENCE</scope>
    <source>
        <strain evidence="9">KB-2021</strain>
        <tissue evidence="9">Leaf</tissue>
    </source>
</reference>
<comment type="function">
    <text evidence="6">Transcriptional repressor that regulates multiple aspects of plant growth and development.</text>
</comment>
<evidence type="ECO:0000256" key="5">
    <source>
        <dbReference type="ARBA" id="ARBA00023242"/>
    </source>
</evidence>
<comment type="caution">
    <text evidence="9">The sequence shown here is derived from an EMBL/GenBank/DDBJ whole genome shotgun (WGS) entry which is preliminary data.</text>
</comment>
<dbReference type="PROSITE" id="PS51754">
    <property type="entry name" value="OVATE"/>
    <property type="match status" value="1"/>
</dbReference>
<dbReference type="GO" id="GO:0045892">
    <property type="term" value="P:negative regulation of DNA-templated transcription"/>
    <property type="evidence" value="ECO:0007669"/>
    <property type="project" value="UniProtKB-UniRule"/>
</dbReference>
<dbReference type="InterPro" id="IPR038933">
    <property type="entry name" value="Ovate"/>
</dbReference>
<feature type="compositionally biased region" description="Polar residues" evidence="7">
    <location>
        <begin position="92"/>
        <end position="109"/>
    </location>
</feature>
<evidence type="ECO:0000256" key="4">
    <source>
        <dbReference type="ARBA" id="ARBA00023163"/>
    </source>
</evidence>
<feature type="compositionally biased region" description="Basic and acidic residues" evidence="7">
    <location>
        <begin position="110"/>
        <end position="127"/>
    </location>
</feature>
<organism evidence="9 10">
    <name type="scientific">Anisodus tanguticus</name>
    <dbReference type="NCBI Taxonomy" id="243964"/>
    <lineage>
        <taxon>Eukaryota</taxon>
        <taxon>Viridiplantae</taxon>
        <taxon>Streptophyta</taxon>
        <taxon>Embryophyta</taxon>
        <taxon>Tracheophyta</taxon>
        <taxon>Spermatophyta</taxon>
        <taxon>Magnoliopsida</taxon>
        <taxon>eudicotyledons</taxon>
        <taxon>Gunneridae</taxon>
        <taxon>Pentapetalae</taxon>
        <taxon>asterids</taxon>
        <taxon>lamiids</taxon>
        <taxon>Solanales</taxon>
        <taxon>Solanaceae</taxon>
        <taxon>Solanoideae</taxon>
        <taxon>Hyoscyameae</taxon>
        <taxon>Anisodus</taxon>
    </lineage>
</organism>
<dbReference type="Pfam" id="PF04844">
    <property type="entry name" value="Ovate"/>
    <property type="match status" value="1"/>
</dbReference>
<name>A0AAE1S1K0_9SOLA</name>
<evidence type="ECO:0000313" key="10">
    <source>
        <dbReference type="Proteomes" id="UP001291623"/>
    </source>
</evidence>
<evidence type="ECO:0000256" key="3">
    <source>
        <dbReference type="ARBA" id="ARBA00023015"/>
    </source>
</evidence>
<dbReference type="EMBL" id="JAVYJV010000010">
    <property type="protein sequence ID" value="KAK4361512.1"/>
    <property type="molecule type" value="Genomic_DNA"/>
</dbReference>
<feature type="domain" description="OVATE" evidence="8">
    <location>
        <begin position="318"/>
        <end position="377"/>
    </location>
</feature>